<proteinExistence type="predicted"/>
<evidence type="ECO:0000313" key="2">
    <source>
        <dbReference type="Proteomes" id="UP000294933"/>
    </source>
</evidence>
<dbReference type="Gene3D" id="2.40.50.40">
    <property type="match status" value="1"/>
</dbReference>
<evidence type="ECO:0000313" key="1">
    <source>
        <dbReference type="EMBL" id="TDL25697.1"/>
    </source>
</evidence>
<dbReference type="AlphaFoldDB" id="A0A4Y7QDD2"/>
<dbReference type="Proteomes" id="UP000294933">
    <property type="component" value="Unassembled WGS sequence"/>
</dbReference>
<dbReference type="STRING" id="50990.A0A4Y7QDD2"/>
<dbReference type="SUPFAM" id="SSF54160">
    <property type="entry name" value="Chromo domain-like"/>
    <property type="match status" value="1"/>
</dbReference>
<feature type="non-terminal residue" evidence="1">
    <location>
        <position position="1"/>
    </location>
</feature>
<name>A0A4Y7QDD2_9AGAM</name>
<dbReference type="OrthoDB" id="3158924at2759"/>
<feature type="non-terminal residue" evidence="1">
    <location>
        <position position="112"/>
    </location>
</feature>
<protein>
    <recommendedName>
        <fullName evidence="3">Chromo domain-containing protein</fullName>
    </recommendedName>
</protein>
<dbReference type="InterPro" id="IPR016197">
    <property type="entry name" value="Chromo-like_dom_sf"/>
</dbReference>
<dbReference type="VEuPathDB" id="FungiDB:BD410DRAFT_690563"/>
<organism evidence="1 2">
    <name type="scientific">Rickenella mellea</name>
    <dbReference type="NCBI Taxonomy" id="50990"/>
    <lineage>
        <taxon>Eukaryota</taxon>
        <taxon>Fungi</taxon>
        <taxon>Dikarya</taxon>
        <taxon>Basidiomycota</taxon>
        <taxon>Agaricomycotina</taxon>
        <taxon>Agaricomycetes</taxon>
        <taxon>Hymenochaetales</taxon>
        <taxon>Rickenellaceae</taxon>
        <taxon>Rickenella</taxon>
    </lineage>
</organism>
<dbReference type="CDD" id="cd00024">
    <property type="entry name" value="CD_CSD"/>
    <property type="match status" value="1"/>
</dbReference>
<accession>A0A4Y7QDD2</accession>
<keyword evidence="2" id="KW-1185">Reference proteome</keyword>
<sequence length="112" mass="12936">SKYTLELPQSLADRRIHSTFHSSLLKPHLANDDTLFPNRDVTSYYDFGNTQEPEFLVDEIIGHAWDGSKIAFQVRWSQGDCTWEPIAHCKDLAALDQYLELRGVSSWRKLAR</sequence>
<reference evidence="1 2" key="1">
    <citation type="submission" date="2018-06" db="EMBL/GenBank/DDBJ databases">
        <title>A transcriptomic atlas of mushroom development highlights an independent origin of complex multicellularity.</title>
        <authorList>
            <consortium name="DOE Joint Genome Institute"/>
            <person name="Krizsan K."/>
            <person name="Almasi E."/>
            <person name="Merenyi Z."/>
            <person name="Sahu N."/>
            <person name="Viragh M."/>
            <person name="Koszo T."/>
            <person name="Mondo S."/>
            <person name="Kiss B."/>
            <person name="Balint B."/>
            <person name="Kues U."/>
            <person name="Barry K."/>
            <person name="Hegedus J.C."/>
            <person name="Henrissat B."/>
            <person name="Johnson J."/>
            <person name="Lipzen A."/>
            <person name="Ohm R."/>
            <person name="Nagy I."/>
            <person name="Pangilinan J."/>
            <person name="Yan J."/>
            <person name="Xiong Y."/>
            <person name="Grigoriev I.V."/>
            <person name="Hibbett D.S."/>
            <person name="Nagy L.G."/>
        </authorList>
    </citation>
    <scope>NUCLEOTIDE SEQUENCE [LARGE SCALE GENOMIC DNA]</scope>
    <source>
        <strain evidence="1 2">SZMC22713</strain>
    </source>
</reference>
<gene>
    <name evidence="1" type="ORF">BD410DRAFT_690563</name>
</gene>
<evidence type="ECO:0008006" key="3">
    <source>
        <dbReference type="Google" id="ProtNLM"/>
    </source>
</evidence>
<dbReference type="EMBL" id="ML170163">
    <property type="protein sequence ID" value="TDL25697.1"/>
    <property type="molecule type" value="Genomic_DNA"/>
</dbReference>